<dbReference type="Gene3D" id="1.10.132.80">
    <property type="match status" value="1"/>
</dbReference>
<keyword evidence="2" id="KW-1185">Reference proteome</keyword>
<evidence type="ECO:0000313" key="2">
    <source>
        <dbReference type="Proteomes" id="UP000632774"/>
    </source>
</evidence>
<organism evidence="1 2">
    <name type="scientific">Mucilaginibacter boryungensis</name>
    <dbReference type="NCBI Taxonomy" id="768480"/>
    <lineage>
        <taxon>Bacteria</taxon>
        <taxon>Pseudomonadati</taxon>
        <taxon>Bacteroidota</taxon>
        <taxon>Sphingobacteriia</taxon>
        <taxon>Sphingobacteriales</taxon>
        <taxon>Sphingobacteriaceae</taxon>
        <taxon>Mucilaginibacter</taxon>
    </lineage>
</organism>
<evidence type="ECO:0000313" key="1">
    <source>
        <dbReference type="EMBL" id="MBE9667784.1"/>
    </source>
</evidence>
<comment type="caution">
    <text evidence="1">The sequence shown here is derived from an EMBL/GenBank/DDBJ whole genome shotgun (WGS) entry which is preliminary data.</text>
</comment>
<dbReference type="EMBL" id="JADFFM010000002">
    <property type="protein sequence ID" value="MBE9667784.1"/>
    <property type="molecule type" value="Genomic_DNA"/>
</dbReference>
<protein>
    <recommendedName>
        <fullName evidence="3">DNA-packaging protein gp3</fullName>
    </recommendedName>
</protein>
<name>A0ABR9XK77_9SPHI</name>
<gene>
    <name evidence="1" type="ORF">IRJ18_15525</name>
</gene>
<evidence type="ECO:0008006" key="3">
    <source>
        <dbReference type="Google" id="ProtNLM"/>
    </source>
</evidence>
<dbReference type="Proteomes" id="UP000632774">
    <property type="component" value="Unassembled WGS sequence"/>
</dbReference>
<reference evidence="1 2" key="1">
    <citation type="submission" date="2020-10" db="EMBL/GenBank/DDBJ databases">
        <title>Mucilaginibacter mali sp. nov., isolated from rhizosphere soil of apple orchard.</title>
        <authorList>
            <person name="Lee J.-S."/>
            <person name="Kim H.S."/>
            <person name="Kim J.-S."/>
        </authorList>
    </citation>
    <scope>NUCLEOTIDE SEQUENCE [LARGE SCALE GENOMIC DNA]</scope>
    <source>
        <strain evidence="1 2">KCTC 23157</strain>
    </source>
</reference>
<sequence>MKFISTRQLRHLTTAYFSYIKGSFHFEQLPATTARGKAKQQKVWDRQPEPPTLTGLALHLGFDSLAEFEAYEQKGELSSELKRARLLIAAEYEKRLHQPSPTGAIFALKTLGWNEHDHPVDNDQSSKTFTINMVDTGVPIARNEKDVKL</sequence>
<accession>A0ABR9XK77</accession>
<dbReference type="RefSeq" id="WP_194107227.1">
    <property type="nucleotide sequence ID" value="NZ_JADFFM010000002.1"/>
</dbReference>
<proteinExistence type="predicted"/>